<dbReference type="EMBL" id="CP162411">
    <property type="protein sequence ID" value="XDL13371.1"/>
    <property type="molecule type" value="Genomic_DNA"/>
</dbReference>
<dbReference type="InterPro" id="IPR020097">
    <property type="entry name" value="PsdUridine_synth_TruA_a/b_dom"/>
</dbReference>
<evidence type="ECO:0000313" key="9">
    <source>
        <dbReference type="EMBL" id="XDL13371.1"/>
    </source>
</evidence>
<dbReference type="Gene3D" id="3.30.70.660">
    <property type="entry name" value="Pseudouridine synthase I, catalytic domain, C-terminal subdomain"/>
    <property type="match status" value="1"/>
</dbReference>
<dbReference type="InterPro" id="IPR020095">
    <property type="entry name" value="PsdUridine_synth_TruA_C"/>
</dbReference>
<dbReference type="NCBIfam" id="TIGR00071">
    <property type="entry name" value="hisT_truA"/>
    <property type="match status" value="1"/>
</dbReference>
<dbReference type="PANTHER" id="PTHR11142">
    <property type="entry name" value="PSEUDOURIDYLATE SYNTHASE"/>
    <property type="match status" value="1"/>
</dbReference>
<dbReference type="FunFam" id="3.30.70.580:FF:000001">
    <property type="entry name" value="tRNA pseudouridine synthase A"/>
    <property type="match status" value="1"/>
</dbReference>
<sequence length="292" mass="32454">MTALQHADDEAPLKIALGIEYDGSRYYGWQRQAEVDSVQGCLEAALSQVANERIDVFCAGRTDAGVHATGQVVHFTTHAVRKDAAWTMGVNANLPPDIAVRWVKTVDEAFHARFSATARRYRYVIYNRRFRPAILSHGVTHYYLPLDAERMHRAGQCLLGENDFTSFRAVQCQSRTPWRNLMHLRVTRLGDYVVVDIKANAFVHHMVRNIVGSLMEIGCGNQPENWMAELLAAKDRTLAAATAKADGLYLVAVDYPPHFGIPCASMGPLFLPDEVRNTGVTAIKGEADVDVN</sequence>
<organism evidence="9">
    <name type="scientific">Dickeya oryzae</name>
    <dbReference type="NCBI Taxonomy" id="1240404"/>
    <lineage>
        <taxon>Bacteria</taxon>
        <taxon>Pseudomonadati</taxon>
        <taxon>Pseudomonadota</taxon>
        <taxon>Gammaproteobacteria</taxon>
        <taxon>Enterobacterales</taxon>
        <taxon>Pectobacteriaceae</taxon>
        <taxon>Dickeya</taxon>
    </lineage>
</organism>
<evidence type="ECO:0000256" key="5">
    <source>
        <dbReference type="PIRSR" id="PIRSR001430-1"/>
    </source>
</evidence>
<feature type="active site" description="Nucleophile" evidence="4 5">
    <location>
        <position position="63"/>
    </location>
</feature>
<reference evidence="9" key="1">
    <citation type="submission" date="2024-07" db="EMBL/GenBank/DDBJ databases">
        <authorList>
            <person name="Pedron J."/>
        </authorList>
    </citation>
    <scope>NUCLEOTIDE SEQUENCE</scope>
    <source>
        <strain evidence="9">A642-S2-A17</strain>
    </source>
</reference>
<evidence type="ECO:0000256" key="3">
    <source>
        <dbReference type="ARBA" id="ARBA00023235"/>
    </source>
</evidence>
<dbReference type="PIRSF" id="PIRSF001430">
    <property type="entry name" value="tRNA_psdUrid_synth"/>
    <property type="match status" value="1"/>
</dbReference>
<dbReference type="InterPro" id="IPR001406">
    <property type="entry name" value="PsdUridine_synth_TruA"/>
</dbReference>
<evidence type="ECO:0000259" key="8">
    <source>
        <dbReference type="Pfam" id="PF01416"/>
    </source>
</evidence>
<keyword evidence="2 4" id="KW-0819">tRNA processing</keyword>
<gene>
    <name evidence="4 9" type="primary">truA</name>
    <name evidence="9" type="ORF">LF923_0014305</name>
</gene>
<dbReference type="CDD" id="cd02570">
    <property type="entry name" value="PseudoU_synth_EcTruA"/>
    <property type="match status" value="1"/>
</dbReference>
<evidence type="ECO:0000256" key="6">
    <source>
        <dbReference type="PIRSR" id="PIRSR001430-2"/>
    </source>
</evidence>
<protein>
    <recommendedName>
        <fullName evidence="4">tRNA pseudouridine synthase A</fullName>
        <ecNumber evidence="4">5.4.99.12</ecNumber>
    </recommendedName>
    <alternativeName>
        <fullName evidence="4">tRNA pseudouridine(38-40) synthase</fullName>
    </alternativeName>
    <alternativeName>
        <fullName evidence="4">tRNA pseudouridylate synthase I</fullName>
    </alternativeName>
    <alternativeName>
        <fullName evidence="4">tRNA-uridine isomerase I</fullName>
    </alternativeName>
</protein>
<accession>A0AB39IDL0</accession>
<dbReference type="InterPro" id="IPR020094">
    <property type="entry name" value="TruA/RsuA/RluB/E/F_N"/>
</dbReference>
<dbReference type="HAMAP" id="MF_00171">
    <property type="entry name" value="TruA"/>
    <property type="match status" value="1"/>
</dbReference>
<dbReference type="PANTHER" id="PTHR11142:SF0">
    <property type="entry name" value="TRNA PSEUDOURIDINE SYNTHASE-LIKE 1"/>
    <property type="match status" value="1"/>
</dbReference>
<evidence type="ECO:0000256" key="7">
    <source>
        <dbReference type="RuleBase" id="RU003792"/>
    </source>
</evidence>
<dbReference type="InterPro" id="IPR020103">
    <property type="entry name" value="PsdUridine_synth_cat_dom_sf"/>
</dbReference>
<proteinExistence type="inferred from homology"/>
<comment type="caution">
    <text evidence="4">Lacks conserved residue(s) required for the propagation of feature annotation.</text>
</comment>
<comment type="function">
    <text evidence="4">Formation of pseudouridine at positions 38, 39 and 40 in the anticodon stem and loop of transfer RNAs.</text>
</comment>
<keyword evidence="3 4" id="KW-0413">Isomerase</keyword>
<evidence type="ECO:0000256" key="2">
    <source>
        <dbReference type="ARBA" id="ARBA00022694"/>
    </source>
</evidence>
<feature type="binding site" evidence="4 6">
    <location>
        <position position="121"/>
    </location>
    <ligand>
        <name>substrate</name>
    </ligand>
</feature>
<dbReference type="EC" id="5.4.99.12" evidence="4"/>
<comment type="catalytic activity">
    <reaction evidence="4 7">
        <text>uridine(38/39/40) in tRNA = pseudouridine(38/39/40) in tRNA</text>
        <dbReference type="Rhea" id="RHEA:22376"/>
        <dbReference type="Rhea" id="RHEA-COMP:10085"/>
        <dbReference type="Rhea" id="RHEA-COMP:10087"/>
        <dbReference type="ChEBI" id="CHEBI:65314"/>
        <dbReference type="ChEBI" id="CHEBI:65315"/>
        <dbReference type="EC" id="5.4.99.12"/>
    </reaction>
</comment>
<dbReference type="FunFam" id="3.30.70.660:FF:000001">
    <property type="entry name" value="tRNA pseudouridine synthase A"/>
    <property type="match status" value="1"/>
</dbReference>
<dbReference type="AlphaFoldDB" id="A0AB39IDL0"/>
<dbReference type="Pfam" id="PF01416">
    <property type="entry name" value="PseudoU_synth_1"/>
    <property type="match status" value="2"/>
</dbReference>
<comment type="similarity">
    <text evidence="1 4 7">Belongs to the tRNA pseudouridine synthase TruA family.</text>
</comment>
<dbReference type="Gene3D" id="3.30.70.580">
    <property type="entry name" value="Pseudouridine synthase I, catalytic domain, N-terminal subdomain"/>
    <property type="match status" value="1"/>
</dbReference>
<comment type="subunit">
    <text evidence="4">Homodimer.</text>
</comment>
<dbReference type="GO" id="GO:0160147">
    <property type="term" value="F:tRNA pseudouridine(38-40) synthase activity"/>
    <property type="evidence" value="ECO:0007669"/>
    <property type="project" value="UniProtKB-EC"/>
</dbReference>
<dbReference type="GO" id="GO:0003723">
    <property type="term" value="F:RNA binding"/>
    <property type="evidence" value="ECO:0007669"/>
    <property type="project" value="InterPro"/>
</dbReference>
<dbReference type="SUPFAM" id="SSF55120">
    <property type="entry name" value="Pseudouridine synthase"/>
    <property type="match status" value="1"/>
</dbReference>
<dbReference type="RefSeq" id="WP_210176484.1">
    <property type="nucleotide sequence ID" value="NZ_CP162411.1"/>
</dbReference>
<evidence type="ECO:0000256" key="1">
    <source>
        <dbReference type="ARBA" id="ARBA00009375"/>
    </source>
</evidence>
<dbReference type="GO" id="GO:0031119">
    <property type="term" value="P:tRNA pseudouridine synthesis"/>
    <property type="evidence" value="ECO:0007669"/>
    <property type="project" value="UniProtKB-UniRule"/>
</dbReference>
<feature type="domain" description="Pseudouridine synthase I TruA alpha/beta" evidence="8">
    <location>
        <begin position="156"/>
        <end position="256"/>
    </location>
</feature>
<name>A0AB39IDL0_9GAMM</name>
<feature type="domain" description="Pseudouridine synthase I TruA alpha/beta" evidence="8">
    <location>
        <begin position="20"/>
        <end position="114"/>
    </location>
</feature>
<evidence type="ECO:0000256" key="4">
    <source>
        <dbReference type="HAMAP-Rule" id="MF_00171"/>
    </source>
</evidence>